<reference evidence="3" key="1">
    <citation type="submission" date="2011-07" db="EMBL/GenBank/DDBJ databases">
        <authorList>
            <consortium name="Caenorhabditis brenneri Sequencing and Analysis Consortium"/>
            <person name="Wilson R.K."/>
        </authorList>
    </citation>
    <scope>NUCLEOTIDE SEQUENCE [LARGE SCALE GENOMIC DNA]</scope>
    <source>
        <strain evidence="3">PB2801</strain>
    </source>
</reference>
<gene>
    <name evidence="2" type="ORF">CAEBREN_16463</name>
</gene>
<sequence length="226" mass="25572">MTSKDGEPKACAPPYRPIRRNLRMTGMARDYTKRKTIFPLIMDMFILFGCIHYFIVDACNPTGTFMAQPIGFPPRHPTRPEIPAVSIGAKFALFVSSGLIHYTVNNGRHRVVKNGTFLMRRLTLMRVLMIVFDFYVGASGLIDLGSPTKPFYWVSCINLVLEVMFTFCMYKMNKIALRELNILIAAMDDIEEKDLQVTQKCSCGKCMVPDCETCGSIFPDPPEYVA</sequence>
<feature type="transmembrane region" description="Helical" evidence="1">
    <location>
        <begin position="82"/>
        <end position="104"/>
    </location>
</feature>
<dbReference type="Proteomes" id="UP000008068">
    <property type="component" value="Unassembled WGS sequence"/>
</dbReference>
<evidence type="ECO:0000313" key="2">
    <source>
        <dbReference type="EMBL" id="EGT55823.1"/>
    </source>
</evidence>
<protein>
    <submittedName>
        <fullName evidence="2">Uncharacterized protein</fullName>
    </submittedName>
</protein>
<proteinExistence type="predicted"/>
<feature type="transmembrane region" description="Helical" evidence="1">
    <location>
        <begin position="37"/>
        <end position="56"/>
    </location>
</feature>
<dbReference type="HOGENOM" id="CLU_1225734_0_0_1"/>
<keyword evidence="3" id="KW-1185">Reference proteome</keyword>
<feature type="transmembrane region" description="Helical" evidence="1">
    <location>
        <begin position="124"/>
        <end position="145"/>
    </location>
</feature>
<keyword evidence="1" id="KW-0812">Transmembrane</keyword>
<organism evidence="3">
    <name type="scientific">Caenorhabditis brenneri</name>
    <name type="common">Nematode worm</name>
    <dbReference type="NCBI Taxonomy" id="135651"/>
    <lineage>
        <taxon>Eukaryota</taxon>
        <taxon>Metazoa</taxon>
        <taxon>Ecdysozoa</taxon>
        <taxon>Nematoda</taxon>
        <taxon>Chromadorea</taxon>
        <taxon>Rhabditida</taxon>
        <taxon>Rhabditina</taxon>
        <taxon>Rhabditomorpha</taxon>
        <taxon>Rhabditoidea</taxon>
        <taxon>Rhabditidae</taxon>
        <taxon>Peloderinae</taxon>
        <taxon>Caenorhabditis</taxon>
    </lineage>
</organism>
<keyword evidence="1" id="KW-1133">Transmembrane helix</keyword>
<accession>G0PGU4</accession>
<name>G0PGU4_CAEBE</name>
<keyword evidence="1" id="KW-0472">Membrane</keyword>
<evidence type="ECO:0000256" key="1">
    <source>
        <dbReference type="SAM" id="Phobius"/>
    </source>
</evidence>
<dbReference type="InParanoid" id="G0PGU4"/>
<dbReference type="EMBL" id="GL380446">
    <property type="protein sequence ID" value="EGT55823.1"/>
    <property type="molecule type" value="Genomic_DNA"/>
</dbReference>
<evidence type="ECO:0000313" key="3">
    <source>
        <dbReference type="Proteomes" id="UP000008068"/>
    </source>
</evidence>
<dbReference type="eggNOG" id="ENOG502TK79">
    <property type="taxonomic scope" value="Eukaryota"/>
</dbReference>
<dbReference type="AlphaFoldDB" id="G0PGU4"/>
<feature type="transmembrane region" description="Helical" evidence="1">
    <location>
        <begin position="151"/>
        <end position="170"/>
    </location>
</feature>